<proteinExistence type="predicted"/>
<evidence type="ECO:0000256" key="1">
    <source>
        <dbReference type="SAM" id="MobiDB-lite"/>
    </source>
</evidence>
<feature type="region of interest" description="Disordered" evidence="1">
    <location>
        <begin position="1"/>
        <end position="104"/>
    </location>
</feature>
<name>A0A6A3C007_HIBSY</name>
<protein>
    <submittedName>
        <fullName evidence="2">Uncharacterized protein</fullName>
    </submittedName>
</protein>
<evidence type="ECO:0000313" key="2">
    <source>
        <dbReference type="EMBL" id="KAE8721421.1"/>
    </source>
</evidence>
<feature type="compositionally biased region" description="Polar residues" evidence="1">
    <location>
        <begin position="66"/>
        <end position="91"/>
    </location>
</feature>
<comment type="caution">
    <text evidence="2">The sequence shown here is derived from an EMBL/GenBank/DDBJ whole genome shotgun (WGS) entry which is preliminary data.</text>
</comment>
<organism evidence="2 3">
    <name type="scientific">Hibiscus syriacus</name>
    <name type="common">Rose of Sharon</name>
    <dbReference type="NCBI Taxonomy" id="106335"/>
    <lineage>
        <taxon>Eukaryota</taxon>
        <taxon>Viridiplantae</taxon>
        <taxon>Streptophyta</taxon>
        <taxon>Embryophyta</taxon>
        <taxon>Tracheophyta</taxon>
        <taxon>Spermatophyta</taxon>
        <taxon>Magnoliopsida</taxon>
        <taxon>eudicotyledons</taxon>
        <taxon>Gunneridae</taxon>
        <taxon>Pentapetalae</taxon>
        <taxon>rosids</taxon>
        <taxon>malvids</taxon>
        <taxon>Malvales</taxon>
        <taxon>Malvaceae</taxon>
        <taxon>Malvoideae</taxon>
        <taxon>Hibiscus</taxon>
    </lineage>
</organism>
<sequence>MNLDDHPLTPSSRRPGAGPDGYAMLKKHHFFKRTEWSSLRAQTPPKLALNRGGQSSKGKDLHDTSRTPSHVRASSTRQNDRNAGTSLQTESPGRIYMNLPLLSPSTRNDKTRKRIYLQHGRSWWLRQGTIVPL</sequence>
<gene>
    <name evidence="2" type="ORF">F3Y22_tig00016004pilonHSYRG00012</name>
</gene>
<reference evidence="2" key="1">
    <citation type="submission" date="2019-09" db="EMBL/GenBank/DDBJ databases">
        <title>Draft genome information of white flower Hibiscus syriacus.</title>
        <authorList>
            <person name="Kim Y.-M."/>
        </authorList>
    </citation>
    <scope>NUCLEOTIDE SEQUENCE [LARGE SCALE GENOMIC DNA]</scope>
    <source>
        <strain evidence="2">YM2019G1</strain>
    </source>
</reference>
<keyword evidence="3" id="KW-1185">Reference proteome</keyword>
<dbReference type="AlphaFoldDB" id="A0A6A3C007"/>
<dbReference type="Proteomes" id="UP000436088">
    <property type="component" value="Unassembled WGS sequence"/>
</dbReference>
<evidence type="ECO:0000313" key="3">
    <source>
        <dbReference type="Proteomes" id="UP000436088"/>
    </source>
</evidence>
<dbReference type="EMBL" id="VEPZ02000628">
    <property type="protein sequence ID" value="KAE8721421.1"/>
    <property type="molecule type" value="Genomic_DNA"/>
</dbReference>
<accession>A0A6A3C007</accession>